<gene>
    <name evidence="1" type="ORF">Vadar_031172</name>
</gene>
<keyword evidence="2" id="KW-1185">Reference proteome</keyword>
<organism evidence="1 2">
    <name type="scientific">Vaccinium darrowii</name>
    <dbReference type="NCBI Taxonomy" id="229202"/>
    <lineage>
        <taxon>Eukaryota</taxon>
        <taxon>Viridiplantae</taxon>
        <taxon>Streptophyta</taxon>
        <taxon>Embryophyta</taxon>
        <taxon>Tracheophyta</taxon>
        <taxon>Spermatophyta</taxon>
        <taxon>Magnoliopsida</taxon>
        <taxon>eudicotyledons</taxon>
        <taxon>Gunneridae</taxon>
        <taxon>Pentapetalae</taxon>
        <taxon>asterids</taxon>
        <taxon>Ericales</taxon>
        <taxon>Ericaceae</taxon>
        <taxon>Vaccinioideae</taxon>
        <taxon>Vaccinieae</taxon>
        <taxon>Vaccinium</taxon>
    </lineage>
</organism>
<dbReference type="Proteomes" id="UP000828048">
    <property type="component" value="Chromosome 12"/>
</dbReference>
<name>A0ACB7ZGK4_9ERIC</name>
<accession>A0ACB7ZGK4</accession>
<reference evidence="1 2" key="1">
    <citation type="journal article" date="2021" name="Hortic Res">
        <title>High-quality reference genome and annotation aids understanding of berry development for evergreen blueberry (Vaccinium darrowii).</title>
        <authorList>
            <person name="Yu J."/>
            <person name="Hulse-Kemp A.M."/>
            <person name="Babiker E."/>
            <person name="Staton M."/>
        </authorList>
    </citation>
    <scope>NUCLEOTIDE SEQUENCE [LARGE SCALE GENOMIC DNA]</scope>
    <source>
        <strain evidence="2">cv. NJ 8807/NJ 8810</strain>
        <tissue evidence="1">Young leaf</tissue>
    </source>
</reference>
<dbReference type="EMBL" id="CM037162">
    <property type="protein sequence ID" value="KAH7864576.1"/>
    <property type="molecule type" value="Genomic_DNA"/>
</dbReference>
<sequence>MALRLESCTPLAQPPSPTQDSKPTNLPFQTLKPTQQPENQKQFTSNYPFTNVLSDHVNSRTYASIIEPCEYPSLEKQVHAHALKMGFHGHEFVQTKLLQMYGRCGCLNDATQLFDTMPVRNLHSWAAILSLYVGHGFFEEAFLLYEELLFGDVGLEFFVFPVVLKICNGLGRGELGRQLHGFVIKNRFVCNIYVGNALIDVYGKCGSLNDAKKVFDGIPERDCVSWNSIVSACTSNGMVYEALEYLKRMSDESAPNLITWSAVIGGLSQNRYDKEAIEVMYKMQADGFEPNAQMLASVLPACARLEKLSLGKEIHGYITRHGIMSNPIVINGLLDVYRRCANMVKELFIQMKQGIGNDIISWNSMISGYVDNSMFHKALSMYKELLMEGGVQVDSFTLGSAITASTELDSLRIGKEVHSQAIVRSLQSNPFVGRAVVEMYSKYKDLNAAQRAFDEITEKDIVTWNALILGYAHCNQMESIPDILKKMKEDGLDPNIYTWNGIISGHVQNGYYELAMRLFSEMQGSNMRPDIYTVGIILPACSKLATIERGKQVHTHTIRNGYESDVHIGAAVVDMYAKCGNMRHALAAYSRISQPNLISQNAMLTAYALCGHGEEGIDFFLRMLQYGFKPDSITFLSVLSSCVHVGSVERGREFFNLMVDYNVRPTLKHCTCMVDLLSCAGQIHQAYEVIQEMPMDPDSVIWGALLGGCVMWGNVDVGEIAAERLIKLEPDNTGNYVMLTNLYASTGRWSDVSRTRQLIKERKMQNKPGCSWIEDRN</sequence>
<evidence type="ECO:0000313" key="1">
    <source>
        <dbReference type="EMBL" id="KAH7864576.1"/>
    </source>
</evidence>
<evidence type="ECO:0000313" key="2">
    <source>
        <dbReference type="Proteomes" id="UP000828048"/>
    </source>
</evidence>
<proteinExistence type="predicted"/>
<protein>
    <submittedName>
        <fullName evidence="1">Uncharacterized protein</fullName>
    </submittedName>
</protein>
<comment type="caution">
    <text evidence="1">The sequence shown here is derived from an EMBL/GenBank/DDBJ whole genome shotgun (WGS) entry which is preliminary data.</text>
</comment>